<sequence>MRLTQYFNNRYIGAALFFALLTGLDTLVIPVMVSGIIENIQSGDLQGLLKVCLYGMSGYILLKGTYCLWQVFNDKALIYFSEKVKLAVFKRTFTSRQVTETIQNMLYHDIATLQSDYLDSWIKLIYCIWFSAVSAIYIFTISWQVSSIFIGFSFLPIVLPQFFSKMIKKSSEVSSEANENFIREVNENLRAISTIKHYQRSSYFLERFIKSLNKAEQSCYRLGLIRNWINLVLGVAGGVAGLLPFALGGWLAVEGKVSVGGLVAVFLASDRVLSPLENALNYWNNINAAKPIKHKVERYLEKNSLPPRSTGKKRAVNQFSFENSAIGHEQPLYTLNAKVKKNDKILLMGESGAGKSSLFETIFREIDPISGTIRLDNCVLGEFSQDDLYATIGYIPQEIVLFDDTLRFNVTLGEEFLEDELISALKRVGLGELVMKRGLDFSVGNNGEELSGGERARLAIARVLIRQYNILLVDEFSASLDKKIAEHIRKMLLEMDITLIEIAHHYSESDKMLYNQVWELRNGQVVIESMTKV</sequence>
<evidence type="ECO:0000256" key="2">
    <source>
        <dbReference type="ARBA" id="ARBA00022692"/>
    </source>
</evidence>
<dbReference type="Pfam" id="PF00005">
    <property type="entry name" value="ABC_tran"/>
    <property type="match status" value="1"/>
</dbReference>
<dbReference type="InterPro" id="IPR017871">
    <property type="entry name" value="ABC_transporter-like_CS"/>
</dbReference>
<dbReference type="GO" id="GO:0005886">
    <property type="term" value="C:plasma membrane"/>
    <property type="evidence" value="ECO:0007669"/>
    <property type="project" value="UniProtKB-SubCell"/>
</dbReference>
<dbReference type="PROSITE" id="PS50929">
    <property type="entry name" value="ABC_TM1F"/>
    <property type="match status" value="1"/>
</dbReference>
<gene>
    <name evidence="10" type="ORF">SR187_9965</name>
</gene>
<evidence type="ECO:0000259" key="8">
    <source>
        <dbReference type="PROSITE" id="PS50893"/>
    </source>
</evidence>
<dbReference type="AlphaFoldDB" id="A0A2Z5U5U4"/>
<organism evidence="10 11">
    <name type="scientific">Streptococcus ruminantium</name>
    <dbReference type="NCBI Taxonomy" id="1917441"/>
    <lineage>
        <taxon>Bacteria</taxon>
        <taxon>Bacillati</taxon>
        <taxon>Bacillota</taxon>
        <taxon>Bacilli</taxon>
        <taxon>Lactobacillales</taxon>
        <taxon>Streptococcaceae</taxon>
        <taxon>Streptococcus</taxon>
    </lineage>
</organism>
<feature type="transmembrane region" description="Helical" evidence="7">
    <location>
        <begin position="45"/>
        <end position="62"/>
    </location>
</feature>
<proteinExistence type="predicted"/>
<dbReference type="GO" id="GO:0016887">
    <property type="term" value="F:ATP hydrolysis activity"/>
    <property type="evidence" value="ECO:0007669"/>
    <property type="project" value="InterPro"/>
</dbReference>
<evidence type="ECO:0000313" key="10">
    <source>
        <dbReference type="EMBL" id="BBA93593.1"/>
    </source>
</evidence>
<keyword evidence="2 7" id="KW-0812">Transmembrane</keyword>
<evidence type="ECO:0000313" key="11">
    <source>
        <dbReference type="Proteomes" id="UP000269331"/>
    </source>
</evidence>
<feature type="transmembrane region" description="Helical" evidence="7">
    <location>
        <begin position="228"/>
        <end position="253"/>
    </location>
</feature>
<feature type="domain" description="ABC transporter" evidence="8">
    <location>
        <begin position="316"/>
        <end position="533"/>
    </location>
</feature>
<dbReference type="InterPro" id="IPR036640">
    <property type="entry name" value="ABC1_TM_sf"/>
</dbReference>
<reference evidence="10 11" key="1">
    <citation type="journal article" date="2018" name="Genome Biol. Evol.">
        <title>Complete Genome Sequence of Streptococcus ruminantium sp. nov. GUT-187T (=DSM 104980T =JCM 31869T), the Type Strain of S. ruminantium, and Comparison with Genome Sequences of Streptococcus suis Strains.</title>
        <authorList>
            <person name="Tohya M."/>
            <person name="Sekizaki T."/>
            <person name="Miyoshi-Akiyama T."/>
        </authorList>
    </citation>
    <scope>NUCLEOTIDE SEQUENCE [LARGE SCALE GENOMIC DNA]</scope>
    <source>
        <strain evidence="10 11">GUT187T</strain>
    </source>
</reference>
<dbReference type="GO" id="GO:0005524">
    <property type="term" value="F:ATP binding"/>
    <property type="evidence" value="ECO:0007669"/>
    <property type="project" value="UniProtKB-KW"/>
</dbReference>
<name>A0A2Z5U5U4_9STRE</name>
<dbReference type="KEGG" id="srq:SR187_9965"/>
<dbReference type="InterPro" id="IPR011527">
    <property type="entry name" value="ABC1_TM_dom"/>
</dbReference>
<dbReference type="GO" id="GO:0015421">
    <property type="term" value="F:ABC-type oligopeptide transporter activity"/>
    <property type="evidence" value="ECO:0007669"/>
    <property type="project" value="TreeGrafter"/>
</dbReference>
<comment type="subcellular location">
    <subcellularLocation>
        <location evidence="1">Cell membrane</location>
        <topology evidence="1">Multi-pass membrane protein</topology>
    </subcellularLocation>
</comment>
<dbReference type="EMBL" id="AP018400">
    <property type="protein sequence ID" value="BBA93593.1"/>
    <property type="molecule type" value="Genomic_DNA"/>
</dbReference>
<evidence type="ECO:0000259" key="9">
    <source>
        <dbReference type="PROSITE" id="PS50929"/>
    </source>
</evidence>
<protein>
    <submittedName>
        <fullName evidence="10">ABC transporter ATP-binding protein</fullName>
    </submittedName>
</protein>
<keyword evidence="6 7" id="KW-0472">Membrane</keyword>
<evidence type="ECO:0000256" key="5">
    <source>
        <dbReference type="ARBA" id="ARBA00022989"/>
    </source>
</evidence>
<evidence type="ECO:0000256" key="4">
    <source>
        <dbReference type="ARBA" id="ARBA00022840"/>
    </source>
</evidence>
<dbReference type="InterPro" id="IPR039421">
    <property type="entry name" value="Type_1_exporter"/>
</dbReference>
<dbReference type="PANTHER" id="PTHR43394">
    <property type="entry name" value="ATP-DEPENDENT PERMEASE MDL1, MITOCHONDRIAL"/>
    <property type="match status" value="1"/>
</dbReference>
<feature type="domain" description="ABC transmembrane type-1" evidence="9">
    <location>
        <begin position="14"/>
        <end position="288"/>
    </location>
</feature>
<keyword evidence="3" id="KW-0547">Nucleotide-binding</keyword>
<keyword evidence="5 7" id="KW-1133">Transmembrane helix</keyword>
<evidence type="ECO:0000256" key="7">
    <source>
        <dbReference type="SAM" id="Phobius"/>
    </source>
</evidence>
<dbReference type="Pfam" id="PF00664">
    <property type="entry name" value="ABC_membrane"/>
    <property type="match status" value="1"/>
</dbReference>
<dbReference type="InterPro" id="IPR027417">
    <property type="entry name" value="P-loop_NTPase"/>
</dbReference>
<dbReference type="Proteomes" id="UP000269331">
    <property type="component" value="Chromosome"/>
</dbReference>
<evidence type="ECO:0000256" key="1">
    <source>
        <dbReference type="ARBA" id="ARBA00004651"/>
    </source>
</evidence>
<evidence type="ECO:0000256" key="3">
    <source>
        <dbReference type="ARBA" id="ARBA00022741"/>
    </source>
</evidence>
<accession>A0A2Z5U5U4</accession>
<dbReference type="PROSITE" id="PS50893">
    <property type="entry name" value="ABC_TRANSPORTER_2"/>
    <property type="match status" value="1"/>
</dbReference>
<dbReference type="InterPro" id="IPR003439">
    <property type="entry name" value="ABC_transporter-like_ATP-bd"/>
</dbReference>
<dbReference type="Gene3D" id="1.20.1560.10">
    <property type="entry name" value="ABC transporter type 1, transmembrane domain"/>
    <property type="match status" value="1"/>
</dbReference>
<feature type="transmembrane region" description="Helical" evidence="7">
    <location>
        <begin position="12"/>
        <end position="33"/>
    </location>
</feature>
<dbReference type="PROSITE" id="PS00675">
    <property type="entry name" value="SIGMA54_INTERACT_1"/>
    <property type="match status" value="1"/>
</dbReference>
<dbReference type="RefSeq" id="WP_120172424.1">
    <property type="nucleotide sequence ID" value="NZ_AP025331.1"/>
</dbReference>
<dbReference type="PROSITE" id="PS00211">
    <property type="entry name" value="ABC_TRANSPORTER_1"/>
    <property type="match status" value="1"/>
</dbReference>
<dbReference type="SUPFAM" id="SSF52540">
    <property type="entry name" value="P-loop containing nucleoside triphosphate hydrolases"/>
    <property type="match status" value="1"/>
</dbReference>
<dbReference type="CDD" id="cd07346">
    <property type="entry name" value="ABC_6TM_exporters"/>
    <property type="match status" value="1"/>
</dbReference>
<dbReference type="InterPro" id="IPR003593">
    <property type="entry name" value="AAA+_ATPase"/>
</dbReference>
<dbReference type="SMART" id="SM00382">
    <property type="entry name" value="AAA"/>
    <property type="match status" value="1"/>
</dbReference>
<keyword evidence="4 10" id="KW-0067">ATP-binding</keyword>
<evidence type="ECO:0000256" key="6">
    <source>
        <dbReference type="ARBA" id="ARBA00023136"/>
    </source>
</evidence>
<dbReference type="Gene3D" id="3.40.50.300">
    <property type="entry name" value="P-loop containing nucleotide triphosphate hydrolases"/>
    <property type="match status" value="1"/>
</dbReference>
<dbReference type="SUPFAM" id="SSF90123">
    <property type="entry name" value="ABC transporter transmembrane region"/>
    <property type="match status" value="1"/>
</dbReference>
<dbReference type="InterPro" id="IPR025662">
    <property type="entry name" value="Sigma_54_int_dom_ATP-bd_1"/>
</dbReference>
<feature type="transmembrane region" description="Helical" evidence="7">
    <location>
        <begin position="145"/>
        <end position="163"/>
    </location>
</feature>
<dbReference type="PANTHER" id="PTHR43394:SF1">
    <property type="entry name" value="ATP-BINDING CASSETTE SUB-FAMILY B MEMBER 10, MITOCHONDRIAL"/>
    <property type="match status" value="1"/>
</dbReference>